<accession>A0A678XAX4</accession>
<dbReference type="Pfam" id="PF21036">
    <property type="entry name" value="EryCIII-like_N"/>
    <property type="match status" value="1"/>
</dbReference>
<keyword evidence="3" id="KW-0808">Transferase</keyword>
<evidence type="ECO:0000256" key="3">
    <source>
        <dbReference type="ARBA" id="ARBA00022679"/>
    </source>
</evidence>
<dbReference type="GO" id="GO:0016758">
    <property type="term" value="F:hexosyltransferase activity"/>
    <property type="evidence" value="ECO:0007669"/>
    <property type="project" value="UniProtKB-ARBA"/>
</dbReference>
<keyword evidence="2" id="KW-0328">Glycosyltransferase</keyword>
<dbReference type="InterPro" id="IPR048284">
    <property type="entry name" value="EryCIII-like_N"/>
</dbReference>
<feature type="domain" description="Erythromycin biosynthesis protein CIII-like C-terminal" evidence="4">
    <location>
        <begin position="243"/>
        <end position="387"/>
    </location>
</feature>
<dbReference type="SUPFAM" id="SSF53756">
    <property type="entry name" value="UDP-Glycosyltransferase/glycogen phosphorylase"/>
    <property type="match status" value="1"/>
</dbReference>
<feature type="domain" description="Erythromycin biosynthesis protein CIII-like N-terminal" evidence="5">
    <location>
        <begin position="102"/>
        <end position="231"/>
    </location>
</feature>
<evidence type="ECO:0000313" key="6">
    <source>
        <dbReference type="EMBL" id="AYU66258.1"/>
    </source>
</evidence>
<dbReference type="GO" id="GO:0017000">
    <property type="term" value="P:antibiotic biosynthetic process"/>
    <property type="evidence" value="ECO:0007669"/>
    <property type="project" value="UniProtKB-ARBA"/>
</dbReference>
<reference evidence="6" key="1">
    <citation type="submission" date="2018-03" db="EMBL/GenBank/DDBJ databases">
        <title>Multiplexed Activation and Characterization of a Cryptic Gene Cluster Reveal Two Series of Aromatic Polyketides Generated by a Divergent Biosynthetic Pathway.</title>
        <authorList>
            <person name="Ji Z.-Y."/>
            <person name="Nie Q.-Y."/>
            <person name="Yin Y."/>
            <person name="Zhang M."/>
            <person name="Pan H.-X."/>
            <person name="Hou X.-F."/>
            <person name="Tang G.-L."/>
        </authorList>
    </citation>
    <scope>NUCLEOTIDE SEQUENCE</scope>
    <source>
        <strain evidence="6">SP-371</strain>
    </source>
</reference>
<evidence type="ECO:0000256" key="2">
    <source>
        <dbReference type="ARBA" id="ARBA00022676"/>
    </source>
</evidence>
<dbReference type="GO" id="GO:0008194">
    <property type="term" value="F:UDP-glycosyltransferase activity"/>
    <property type="evidence" value="ECO:0007669"/>
    <property type="project" value="InterPro"/>
</dbReference>
<comment type="similarity">
    <text evidence="1">Belongs to the glycosyltransferase 28 family.</text>
</comment>
<evidence type="ECO:0000259" key="5">
    <source>
        <dbReference type="Pfam" id="PF21036"/>
    </source>
</evidence>
<proteinExistence type="inferred from homology"/>
<dbReference type="Gene3D" id="3.40.50.2000">
    <property type="entry name" value="Glycogen Phosphorylase B"/>
    <property type="match status" value="2"/>
</dbReference>
<dbReference type="AlphaFoldDB" id="A0A678XAX4"/>
<dbReference type="InterPro" id="IPR010610">
    <property type="entry name" value="EryCIII-like_C"/>
</dbReference>
<dbReference type="InterPro" id="IPR002213">
    <property type="entry name" value="UDP_glucos_trans"/>
</dbReference>
<dbReference type="FunFam" id="3.40.50.2000:FF:000072">
    <property type="entry name" value="Glycosyl transferase"/>
    <property type="match status" value="1"/>
</dbReference>
<dbReference type="PANTHER" id="PTHR48050">
    <property type="entry name" value="STEROL 3-BETA-GLUCOSYLTRANSFERASE"/>
    <property type="match status" value="1"/>
</dbReference>
<organism evidence="6">
    <name type="scientific">Streptomyces aureus</name>
    <dbReference type="NCBI Taxonomy" id="193461"/>
    <lineage>
        <taxon>Bacteria</taxon>
        <taxon>Bacillati</taxon>
        <taxon>Actinomycetota</taxon>
        <taxon>Actinomycetes</taxon>
        <taxon>Kitasatosporales</taxon>
        <taxon>Streptomycetaceae</taxon>
        <taxon>Streptomyces</taxon>
    </lineage>
</organism>
<dbReference type="Pfam" id="PF06722">
    <property type="entry name" value="EryCIII-like_C"/>
    <property type="match status" value="1"/>
</dbReference>
<evidence type="ECO:0000259" key="4">
    <source>
        <dbReference type="Pfam" id="PF06722"/>
    </source>
</evidence>
<evidence type="ECO:0000256" key="1">
    <source>
        <dbReference type="ARBA" id="ARBA00006962"/>
    </source>
</evidence>
<dbReference type="PANTHER" id="PTHR48050:SF13">
    <property type="entry name" value="STEROL 3-BETA-GLUCOSYLTRANSFERASE UGT80A2"/>
    <property type="match status" value="1"/>
</dbReference>
<protein>
    <submittedName>
        <fullName evidence="6">TjhB3</fullName>
    </submittedName>
</protein>
<name>A0A678XAX4_9ACTN</name>
<sequence>MRVLFVAHGASHVPWAVPLAWATQLAGHEVRVAARPQSVDRVKAAGLIAVPIGDRAAGDAFAAWRIPDSAERPERIPADWPMGPLPWPEERRLSWASQLIGLADSLADDLVAFARAWRPDLVVYDIGAVVGLVAAAAVGVPAVGYSWCQPVGIYFLDEKEVPPAYVRMFERFGAEPRIGTDTWIDTCPPALSRPSRVPRMPMRYIPYNGPGAVPDWLLDRPGRPRVCLSGGITTSNFADRRRQLLDEVAGLDAEVVLAVAGTEDDAGPLPANVRTTGWLPLGALLPTCDLLVHHGGAGTGMTGFAHGLPQVTVPDNTESTQWLWGELVEQAKAGIIVEPDRQPTPGALRTAIEDVLGRPGYAEHARQVRQEIEAMPLPGELVSRLEARATA</sequence>
<dbReference type="CDD" id="cd03784">
    <property type="entry name" value="GT1_Gtf-like"/>
    <property type="match status" value="1"/>
</dbReference>
<dbReference type="EMBL" id="MH025886">
    <property type="protein sequence ID" value="AYU66258.1"/>
    <property type="molecule type" value="Genomic_DNA"/>
</dbReference>
<dbReference type="InterPro" id="IPR050426">
    <property type="entry name" value="Glycosyltransferase_28"/>
</dbReference>